<dbReference type="EMBL" id="CP012333">
    <property type="protein sequence ID" value="AKU97145.1"/>
    <property type="molecule type" value="Genomic_DNA"/>
</dbReference>
<organism evidence="2 3">
    <name type="scientific">Labilithrix luteola</name>
    <dbReference type="NCBI Taxonomy" id="1391654"/>
    <lineage>
        <taxon>Bacteria</taxon>
        <taxon>Pseudomonadati</taxon>
        <taxon>Myxococcota</taxon>
        <taxon>Polyangia</taxon>
        <taxon>Polyangiales</taxon>
        <taxon>Labilitrichaceae</taxon>
        <taxon>Labilithrix</taxon>
    </lineage>
</organism>
<feature type="compositionally biased region" description="Basic and acidic residues" evidence="1">
    <location>
        <begin position="33"/>
        <end position="44"/>
    </location>
</feature>
<protein>
    <submittedName>
        <fullName evidence="2">Uncharacterized protein</fullName>
    </submittedName>
</protein>
<evidence type="ECO:0000313" key="2">
    <source>
        <dbReference type="EMBL" id="AKU97145.1"/>
    </source>
</evidence>
<name>A0A0K1PUD1_9BACT</name>
<evidence type="ECO:0000313" key="3">
    <source>
        <dbReference type="Proteomes" id="UP000064967"/>
    </source>
</evidence>
<feature type="region of interest" description="Disordered" evidence="1">
    <location>
        <begin position="1"/>
        <end position="54"/>
    </location>
</feature>
<evidence type="ECO:0000256" key="1">
    <source>
        <dbReference type="SAM" id="MobiDB-lite"/>
    </source>
</evidence>
<feature type="compositionally biased region" description="Basic and acidic residues" evidence="1">
    <location>
        <begin position="8"/>
        <end position="26"/>
    </location>
</feature>
<proteinExistence type="predicted"/>
<keyword evidence="3" id="KW-1185">Reference proteome</keyword>
<dbReference type="KEGG" id="llu:AKJ09_03809"/>
<sequence length="54" mass="6252">MFSLHANPKVDEEVIKPRSSRDRSADARPLPCSRDRDRARDHTTRNPTYDDDPS</sequence>
<reference evidence="2 3" key="1">
    <citation type="submission" date="2015-08" db="EMBL/GenBank/DDBJ databases">
        <authorList>
            <person name="Babu N.S."/>
            <person name="Beckwith C.J."/>
            <person name="Beseler K.G."/>
            <person name="Brison A."/>
            <person name="Carone J.V."/>
            <person name="Caskin T.P."/>
            <person name="Diamond M."/>
            <person name="Durham M.E."/>
            <person name="Foxe J.M."/>
            <person name="Go M."/>
            <person name="Henderson B.A."/>
            <person name="Jones I.B."/>
            <person name="McGettigan J.A."/>
            <person name="Micheletti S.J."/>
            <person name="Nasrallah M.E."/>
            <person name="Ortiz D."/>
            <person name="Piller C.R."/>
            <person name="Privatt S.R."/>
            <person name="Schneider S.L."/>
            <person name="Sharp S."/>
            <person name="Smith T.C."/>
            <person name="Stanton J.D."/>
            <person name="Ullery H.E."/>
            <person name="Wilson R.J."/>
            <person name="Serrano M.G."/>
            <person name="Buck G."/>
            <person name="Lee V."/>
            <person name="Wang Y."/>
            <person name="Carvalho R."/>
            <person name="Voegtly L."/>
            <person name="Shi R."/>
            <person name="Duckworth R."/>
            <person name="Johnson A."/>
            <person name="Loviza R."/>
            <person name="Walstead R."/>
            <person name="Shah Z."/>
            <person name="Kiflezghi M."/>
            <person name="Wade K."/>
            <person name="Ball S.L."/>
            <person name="Bradley K.W."/>
            <person name="Asai D.J."/>
            <person name="Bowman C.A."/>
            <person name="Russell D.A."/>
            <person name="Pope W.H."/>
            <person name="Jacobs-Sera D."/>
            <person name="Hendrix R.W."/>
            <person name="Hatfull G.F."/>
        </authorList>
    </citation>
    <scope>NUCLEOTIDE SEQUENCE [LARGE SCALE GENOMIC DNA]</scope>
    <source>
        <strain evidence="2 3">DSM 27648</strain>
    </source>
</reference>
<dbReference type="AlphaFoldDB" id="A0A0K1PUD1"/>
<accession>A0A0K1PUD1</accession>
<gene>
    <name evidence="2" type="ORF">AKJ09_03809</name>
</gene>
<dbReference type="Proteomes" id="UP000064967">
    <property type="component" value="Chromosome"/>
</dbReference>